<keyword evidence="6 12" id="KW-0812">Transmembrane</keyword>
<evidence type="ECO:0000256" key="2">
    <source>
        <dbReference type="ARBA" id="ARBA00004141"/>
    </source>
</evidence>
<sequence>MTSIRRYLNFTLVGVLLIVMGLAVTAAYLITRHEMEEIFDAQLSLQARVVSALVDTDTTSREYQAVAEKLSQPGHFARWYGQTGSLLDKIGHPKRYIHEEGMLSLGFWDAGQRPILMGPRWHGKDDAFPAPKDAGYRWQRFGGHRWRVFSMPIEGGRWLSVGLREAFQDELSNKVAIGNFVPLLLALPILIWLIARLIRRGLKPIDHLSRQVQARDEKDLSPIRVGVPRELQTLRGALNDFIDRLGKTLERERRFTADAAHELRTPLAAMKIHLDNARYGEPSALDKAYKGIERLQRVVEQLLLLARLDIHRERPAPESIPLPALVMDLAADLWPLAESRQQTLEIVEGEPVSVTGNATELGILIRNLMDNALRYTPPEGTVVVAVGSDDRHPWLTIADSGPGIPEALLESVKQRFQRASDQRISGSGLGLSIAAEIAERQRLTMTLANRAEGGLVVRLDWLDAVV</sequence>
<dbReference type="Proteomes" id="UP000186878">
    <property type="component" value="Unassembled WGS sequence"/>
</dbReference>
<dbReference type="InterPro" id="IPR005467">
    <property type="entry name" value="His_kinase_dom"/>
</dbReference>
<evidence type="ECO:0000313" key="15">
    <source>
        <dbReference type="EMBL" id="OLO05416.1"/>
    </source>
</evidence>
<comment type="caution">
    <text evidence="15">The sequence shown here is derived from an EMBL/GenBank/DDBJ whole genome shotgun (WGS) entry which is preliminary data.</text>
</comment>
<dbReference type="GO" id="GO:0005886">
    <property type="term" value="C:plasma membrane"/>
    <property type="evidence" value="ECO:0007669"/>
    <property type="project" value="TreeGrafter"/>
</dbReference>
<dbReference type="PANTHER" id="PTHR45436">
    <property type="entry name" value="SENSOR HISTIDINE KINASE YKOH"/>
    <property type="match status" value="1"/>
</dbReference>
<dbReference type="OrthoDB" id="9809766at2"/>
<keyword evidence="16" id="KW-1185">Reference proteome</keyword>
<evidence type="ECO:0000256" key="1">
    <source>
        <dbReference type="ARBA" id="ARBA00000085"/>
    </source>
</evidence>
<keyword evidence="10 12" id="KW-1133">Transmembrane helix</keyword>
<dbReference type="InterPro" id="IPR003594">
    <property type="entry name" value="HATPase_dom"/>
</dbReference>
<dbReference type="SUPFAM" id="SSF55874">
    <property type="entry name" value="ATPase domain of HSP90 chaperone/DNA topoisomerase II/histidine kinase"/>
    <property type="match status" value="1"/>
</dbReference>
<dbReference type="Gene3D" id="1.10.287.130">
    <property type="match status" value="1"/>
</dbReference>
<evidence type="ECO:0000259" key="14">
    <source>
        <dbReference type="PROSITE" id="PS50885"/>
    </source>
</evidence>
<dbReference type="EC" id="2.7.13.3" evidence="3"/>
<dbReference type="Pfam" id="PF02518">
    <property type="entry name" value="HATPase_c"/>
    <property type="match status" value="1"/>
</dbReference>
<proteinExistence type="predicted"/>
<dbReference type="CDD" id="cd00082">
    <property type="entry name" value="HisKA"/>
    <property type="match status" value="1"/>
</dbReference>
<keyword evidence="5" id="KW-0808">Transferase</keyword>
<dbReference type="PANTHER" id="PTHR45436:SF14">
    <property type="entry name" value="SENSOR PROTEIN QSEC"/>
    <property type="match status" value="1"/>
</dbReference>
<feature type="domain" description="HAMP" evidence="14">
    <location>
        <begin position="199"/>
        <end position="250"/>
    </location>
</feature>
<evidence type="ECO:0000256" key="6">
    <source>
        <dbReference type="ARBA" id="ARBA00022692"/>
    </source>
</evidence>
<accession>A0A1Q8SVG9</accession>
<evidence type="ECO:0000256" key="10">
    <source>
        <dbReference type="ARBA" id="ARBA00022989"/>
    </source>
</evidence>
<dbReference type="RefSeq" id="WP_075569100.1">
    <property type="nucleotide sequence ID" value="NZ_MSDO01000004.1"/>
</dbReference>
<evidence type="ECO:0000256" key="3">
    <source>
        <dbReference type="ARBA" id="ARBA00012438"/>
    </source>
</evidence>
<reference evidence="15 16" key="1">
    <citation type="submission" date="2016-12" db="EMBL/GenBank/DDBJ databases">
        <title>Draft genome sequences of strains Salinicola socius SMB35, Salinicola sp. MH3R3-1 and Chromohalobacter sp. SMB17 from the Verkhnekamsk potash mining region of Russia.</title>
        <authorList>
            <person name="Mavrodi D.V."/>
            <person name="Olsson B.E."/>
            <person name="Korsakova E.S."/>
            <person name="Pyankova A."/>
            <person name="Mavrodi O.V."/>
            <person name="Plotnikova E.G."/>
        </authorList>
    </citation>
    <scope>NUCLEOTIDE SEQUENCE [LARGE SCALE GENOMIC DNA]</scope>
    <source>
        <strain evidence="15 16">SMB35</strain>
    </source>
</reference>
<name>A0A1Q8SVG9_9GAMM</name>
<feature type="transmembrane region" description="Helical" evidence="12">
    <location>
        <begin position="7"/>
        <end position="30"/>
    </location>
</feature>
<dbReference type="AlphaFoldDB" id="A0A1Q8SVG9"/>
<dbReference type="InterPro" id="IPR036890">
    <property type="entry name" value="HATPase_C_sf"/>
</dbReference>
<organism evidence="15 16">
    <name type="scientific">Salinicola socius</name>
    <dbReference type="NCBI Taxonomy" id="404433"/>
    <lineage>
        <taxon>Bacteria</taxon>
        <taxon>Pseudomonadati</taxon>
        <taxon>Pseudomonadota</taxon>
        <taxon>Gammaproteobacteria</taxon>
        <taxon>Oceanospirillales</taxon>
        <taxon>Halomonadaceae</taxon>
        <taxon>Salinicola</taxon>
    </lineage>
</organism>
<evidence type="ECO:0000313" key="16">
    <source>
        <dbReference type="Proteomes" id="UP000186878"/>
    </source>
</evidence>
<dbReference type="SUPFAM" id="SSF47384">
    <property type="entry name" value="Homodimeric domain of signal transducing histidine kinase"/>
    <property type="match status" value="1"/>
</dbReference>
<protein>
    <recommendedName>
        <fullName evidence="3">histidine kinase</fullName>
        <ecNumber evidence="3">2.7.13.3</ecNumber>
    </recommendedName>
</protein>
<dbReference type="SMART" id="SM00387">
    <property type="entry name" value="HATPase_c"/>
    <property type="match status" value="1"/>
</dbReference>
<dbReference type="Gene3D" id="3.30.565.10">
    <property type="entry name" value="Histidine kinase-like ATPase, C-terminal domain"/>
    <property type="match status" value="1"/>
</dbReference>
<evidence type="ECO:0000256" key="4">
    <source>
        <dbReference type="ARBA" id="ARBA00022553"/>
    </source>
</evidence>
<dbReference type="GO" id="GO:0000155">
    <property type="term" value="F:phosphorelay sensor kinase activity"/>
    <property type="evidence" value="ECO:0007669"/>
    <property type="project" value="InterPro"/>
</dbReference>
<evidence type="ECO:0000256" key="7">
    <source>
        <dbReference type="ARBA" id="ARBA00022741"/>
    </source>
</evidence>
<dbReference type="CDD" id="cd00075">
    <property type="entry name" value="HATPase"/>
    <property type="match status" value="1"/>
</dbReference>
<keyword evidence="9" id="KW-0067">ATP-binding</keyword>
<keyword evidence="8 15" id="KW-0418">Kinase</keyword>
<dbReference type="Pfam" id="PF00672">
    <property type="entry name" value="HAMP"/>
    <property type="match status" value="1"/>
</dbReference>
<dbReference type="SMART" id="SM00388">
    <property type="entry name" value="HisKA"/>
    <property type="match status" value="1"/>
</dbReference>
<keyword evidence="4" id="KW-0597">Phosphoprotein</keyword>
<dbReference type="InterPro" id="IPR003661">
    <property type="entry name" value="HisK_dim/P_dom"/>
</dbReference>
<dbReference type="InterPro" id="IPR050428">
    <property type="entry name" value="TCS_sensor_his_kinase"/>
</dbReference>
<dbReference type="STRING" id="404433.BTW07_05205"/>
<comment type="catalytic activity">
    <reaction evidence="1">
        <text>ATP + protein L-histidine = ADP + protein N-phospho-L-histidine.</text>
        <dbReference type="EC" id="2.7.13.3"/>
    </reaction>
</comment>
<evidence type="ECO:0000256" key="9">
    <source>
        <dbReference type="ARBA" id="ARBA00022840"/>
    </source>
</evidence>
<gene>
    <name evidence="15" type="ORF">BTW07_05205</name>
</gene>
<dbReference type="PROSITE" id="PS50885">
    <property type="entry name" value="HAMP"/>
    <property type="match status" value="1"/>
</dbReference>
<dbReference type="GO" id="GO:0005524">
    <property type="term" value="F:ATP binding"/>
    <property type="evidence" value="ECO:0007669"/>
    <property type="project" value="UniProtKB-KW"/>
</dbReference>
<keyword evidence="11" id="KW-0902">Two-component regulatory system</keyword>
<feature type="domain" description="Histidine kinase" evidence="13">
    <location>
        <begin position="258"/>
        <end position="459"/>
    </location>
</feature>
<comment type="subcellular location">
    <subcellularLocation>
        <location evidence="2">Membrane</location>
        <topology evidence="2">Multi-pass membrane protein</topology>
    </subcellularLocation>
</comment>
<dbReference type="Pfam" id="PF00512">
    <property type="entry name" value="HisKA"/>
    <property type="match status" value="1"/>
</dbReference>
<keyword evidence="7" id="KW-0547">Nucleotide-binding</keyword>
<keyword evidence="12" id="KW-0472">Membrane</keyword>
<dbReference type="InterPro" id="IPR003660">
    <property type="entry name" value="HAMP_dom"/>
</dbReference>
<evidence type="ECO:0000256" key="5">
    <source>
        <dbReference type="ARBA" id="ARBA00022679"/>
    </source>
</evidence>
<evidence type="ECO:0000259" key="13">
    <source>
        <dbReference type="PROSITE" id="PS50109"/>
    </source>
</evidence>
<evidence type="ECO:0000256" key="12">
    <source>
        <dbReference type="SAM" id="Phobius"/>
    </source>
</evidence>
<evidence type="ECO:0000256" key="11">
    <source>
        <dbReference type="ARBA" id="ARBA00023012"/>
    </source>
</evidence>
<dbReference type="InterPro" id="IPR036097">
    <property type="entry name" value="HisK_dim/P_sf"/>
</dbReference>
<dbReference type="PROSITE" id="PS50109">
    <property type="entry name" value="HIS_KIN"/>
    <property type="match status" value="1"/>
</dbReference>
<evidence type="ECO:0000256" key="8">
    <source>
        <dbReference type="ARBA" id="ARBA00022777"/>
    </source>
</evidence>
<dbReference type="EMBL" id="MSDO01000004">
    <property type="protein sequence ID" value="OLO05416.1"/>
    <property type="molecule type" value="Genomic_DNA"/>
</dbReference>